<dbReference type="Gramene" id="Kaladp0024s0040.1.v1.1">
    <property type="protein sequence ID" value="Kaladp0024s0040.1.v1.1"/>
    <property type="gene ID" value="Kaladp0024s0040.v1.1"/>
</dbReference>
<dbReference type="GO" id="GO:0034472">
    <property type="term" value="P:snRNA 3'-end processing"/>
    <property type="evidence" value="ECO:0007669"/>
    <property type="project" value="TreeGrafter"/>
</dbReference>
<dbReference type="GO" id="GO:0032039">
    <property type="term" value="C:integrator complex"/>
    <property type="evidence" value="ECO:0007669"/>
    <property type="project" value="InterPro"/>
</dbReference>
<dbReference type="PANTHER" id="PTHR46094:SF1">
    <property type="entry name" value="INTEGRATOR COMPLEX SUBUNIT 9"/>
    <property type="match status" value="1"/>
</dbReference>
<organism evidence="8 9">
    <name type="scientific">Kalanchoe fedtschenkoi</name>
    <name type="common">Lavender scallops</name>
    <name type="synonym">South American air plant</name>
    <dbReference type="NCBI Taxonomy" id="63787"/>
    <lineage>
        <taxon>Eukaryota</taxon>
        <taxon>Viridiplantae</taxon>
        <taxon>Streptophyta</taxon>
        <taxon>Embryophyta</taxon>
        <taxon>Tracheophyta</taxon>
        <taxon>Spermatophyta</taxon>
        <taxon>Magnoliopsida</taxon>
        <taxon>eudicotyledons</taxon>
        <taxon>Gunneridae</taxon>
        <taxon>Pentapetalae</taxon>
        <taxon>Saxifragales</taxon>
        <taxon>Crassulaceae</taxon>
        <taxon>Kalanchoe</taxon>
    </lineage>
</organism>
<evidence type="ECO:0000313" key="8">
    <source>
        <dbReference type="EnsemblPlants" id="Kaladp0024s0040.1.v1.1"/>
    </source>
</evidence>
<evidence type="ECO:0000313" key="9">
    <source>
        <dbReference type="Proteomes" id="UP000594263"/>
    </source>
</evidence>
<evidence type="ECO:0000256" key="4">
    <source>
        <dbReference type="ARBA" id="ARBA00022490"/>
    </source>
</evidence>
<keyword evidence="9" id="KW-1185">Reference proteome</keyword>
<dbReference type="InterPro" id="IPR022712">
    <property type="entry name" value="Beta_Casp"/>
</dbReference>
<evidence type="ECO:0000256" key="3">
    <source>
        <dbReference type="ARBA" id="ARBA00006861"/>
    </source>
</evidence>
<dbReference type="SMART" id="SM01027">
    <property type="entry name" value="Beta-Casp"/>
    <property type="match status" value="1"/>
</dbReference>
<evidence type="ECO:0000256" key="1">
    <source>
        <dbReference type="ARBA" id="ARBA00004123"/>
    </source>
</evidence>
<dbReference type="InterPro" id="IPR027074">
    <property type="entry name" value="Integrator_9su"/>
</dbReference>
<feature type="domain" description="Beta-Casp" evidence="7">
    <location>
        <begin position="372"/>
        <end position="497"/>
    </location>
</feature>
<evidence type="ECO:0000256" key="5">
    <source>
        <dbReference type="ARBA" id="ARBA00023242"/>
    </source>
</evidence>
<evidence type="ECO:0000259" key="7">
    <source>
        <dbReference type="SMART" id="SM01027"/>
    </source>
</evidence>
<keyword evidence="5" id="KW-0539">Nucleus</keyword>
<dbReference type="Pfam" id="PF16661">
    <property type="entry name" value="Lactamase_B_6"/>
    <property type="match status" value="1"/>
</dbReference>
<dbReference type="EnsemblPlants" id="Kaladp0024s0040.1.v1.1">
    <property type="protein sequence ID" value="Kaladp0024s0040.1.v1.1"/>
    <property type="gene ID" value="Kaladp0024s0040.v1.1"/>
</dbReference>
<dbReference type="Gene3D" id="3.60.15.10">
    <property type="entry name" value="Ribonuclease Z/Hydroxyacylglutathione hydrolase-like"/>
    <property type="match status" value="1"/>
</dbReference>
<dbReference type="Gene3D" id="3.40.50.10890">
    <property type="match status" value="1"/>
</dbReference>
<sequence length="703" mass="77917">MLFCRVKIVELLSGMNLTCLSKGRGFYSPPCQLMDFCDFRILVNCPMDLSALSIFSPNLQRTVVESDDDHLERSEDVEGVSRKRRKTEKPVDASDLIHAVPWYKFVGNLTLWNISSIDVVLISSPMAMLGLPFLTHMDGFCAKVYATEVTVKLGEILMKDIVSMHTEFKQIYGPGESEFPDWMRWENLEKLPSKLEEIAAGELGVELNAWMPLYSAAHVKDCVKMIHSLKYAEETCYNGAINITAFSCGTEVGACNWRLNGQGTNLVYLSASVLASTHATEFNFQALRKSDLLLCSDLSSSSLDSDPAQDPNVGSSVYRKDNENQEASAQSLISADESREEMEKLSFICSVVIESVRTGGSVLIPIGRPGLILLLLEQISACLESSDVKVPMYFISSVAEELLAFTNIIPEWLCKERQEKLFSCEPLFGHTDLIKAKKLLLFPAIHSLDLLKTWEEPCIVFAPHWSLRLGPAVHLLQRWRADPNSLLITEEGPDADLSLLPFMPMAMKVLQCSFLSNLTLSKIQPLLKAMRPKRVLLPEELRHLVPSTGAALPYAVTHYAENETVTVPIPKNNAVVEITAEVASQLQWKKTNQADIGIARLIGDLSIQQGKHRLLPSRDDPPPQPKPRFFWGSPDPQILLSKLKEAGVSSSIETRSAKAFDAHITEPGKALVQVRETSTVICSATEHLASLVYSAVVSTLDGV</sequence>
<comment type="similarity">
    <text evidence="3">Belongs to the metallo-beta-lactamase superfamily. RNA-metabolizing metallo-beta-lactamase-like family. INTS9 subfamily.</text>
</comment>
<dbReference type="PANTHER" id="PTHR46094">
    <property type="entry name" value="INTEGRATOR COMPLEX SUBUNIT 9"/>
    <property type="match status" value="1"/>
</dbReference>
<dbReference type="InterPro" id="IPR001279">
    <property type="entry name" value="Metallo-B-lactamas"/>
</dbReference>
<evidence type="ECO:0000256" key="2">
    <source>
        <dbReference type="ARBA" id="ARBA00004496"/>
    </source>
</evidence>
<dbReference type="Pfam" id="PF10996">
    <property type="entry name" value="Beta-Casp"/>
    <property type="match status" value="1"/>
</dbReference>
<reference evidence="8" key="1">
    <citation type="submission" date="2021-01" db="UniProtKB">
        <authorList>
            <consortium name="EnsemblPlants"/>
        </authorList>
    </citation>
    <scope>IDENTIFICATION</scope>
</reference>
<comment type="subcellular location">
    <subcellularLocation>
        <location evidence="2">Cytoplasm</location>
    </subcellularLocation>
    <subcellularLocation>
        <location evidence="1">Nucleus</location>
    </subcellularLocation>
</comment>
<protein>
    <recommendedName>
        <fullName evidence="7">Beta-Casp domain-containing protein</fullName>
    </recommendedName>
</protein>
<name>A0A7N0ZS89_KALFE</name>
<keyword evidence="4" id="KW-0963">Cytoplasm</keyword>
<evidence type="ECO:0000256" key="6">
    <source>
        <dbReference type="SAM" id="MobiDB-lite"/>
    </source>
</evidence>
<accession>A0A7N0ZS89</accession>
<dbReference type="SUPFAM" id="SSF56281">
    <property type="entry name" value="Metallo-hydrolase/oxidoreductase"/>
    <property type="match status" value="1"/>
</dbReference>
<dbReference type="InterPro" id="IPR036866">
    <property type="entry name" value="RibonucZ/Hydroxyglut_hydro"/>
</dbReference>
<dbReference type="AlphaFoldDB" id="A0A7N0ZS89"/>
<dbReference type="Proteomes" id="UP000594263">
    <property type="component" value="Unplaced"/>
</dbReference>
<feature type="region of interest" description="Disordered" evidence="6">
    <location>
        <begin position="300"/>
        <end position="335"/>
    </location>
</feature>
<dbReference type="OMA" id="AMKAVHC"/>
<dbReference type="GO" id="GO:0005737">
    <property type="term" value="C:cytoplasm"/>
    <property type="evidence" value="ECO:0007669"/>
    <property type="project" value="UniProtKB-SubCell"/>
</dbReference>
<proteinExistence type="inferred from homology"/>